<dbReference type="STRING" id="936435.F8Q904"/>
<feature type="compositionally biased region" description="Polar residues" evidence="9">
    <location>
        <begin position="879"/>
        <end position="896"/>
    </location>
</feature>
<dbReference type="InterPro" id="IPR011011">
    <property type="entry name" value="Znf_FYVE_PHD"/>
</dbReference>
<protein>
    <submittedName>
        <fullName evidence="13">Uncharacterized protein</fullName>
    </submittedName>
</protein>
<evidence type="ECO:0000256" key="5">
    <source>
        <dbReference type="ARBA" id="ARBA00022771"/>
    </source>
</evidence>
<evidence type="ECO:0000259" key="12">
    <source>
        <dbReference type="PROSITE" id="PS50178"/>
    </source>
</evidence>
<feature type="domain" description="DH" evidence="11">
    <location>
        <begin position="112"/>
        <end position="318"/>
    </location>
</feature>
<keyword evidence="2" id="KW-0963">Cytoplasm</keyword>
<dbReference type="PROSITE" id="PS50010">
    <property type="entry name" value="DH_2"/>
    <property type="match status" value="1"/>
</dbReference>
<dbReference type="InterPro" id="IPR017455">
    <property type="entry name" value="Znf_FYVE-rel"/>
</dbReference>
<dbReference type="Gene3D" id="2.30.29.30">
    <property type="entry name" value="Pleckstrin-homology domain (PH domain)/Phosphotyrosine-binding domain (PTB)"/>
    <property type="match status" value="2"/>
</dbReference>
<feature type="region of interest" description="Disordered" evidence="9">
    <location>
        <begin position="878"/>
        <end position="903"/>
    </location>
</feature>
<dbReference type="GO" id="GO:0005856">
    <property type="term" value="C:cytoskeleton"/>
    <property type="evidence" value="ECO:0007669"/>
    <property type="project" value="UniProtKB-SubCell"/>
</dbReference>
<dbReference type="SMART" id="SM00233">
    <property type="entry name" value="PH"/>
    <property type="match status" value="1"/>
</dbReference>
<evidence type="ECO:0000313" key="14">
    <source>
        <dbReference type="Proteomes" id="UP000008063"/>
    </source>
</evidence>
<dbReference type="SUPFAM" id="SSF57903">
    <property type="entry name" value="FYVE/PHD zinc finger"/>
    <property type="match status" value="1"/>
</dbReference>
<organism evidence="14">
    <name type="scientific">Serpula lacrymans var. lacrymans (strain S7.3)</name>
    <name type="common">Dry rot fungus</name>
    <dbReference type="NCBI Taxonomy" id="936435"/>
    <lineage>
        <taxon>Eukaryota</taxon>
        <taxon>Fungi</taxon>
        <taxon>Dikarya</taxon>
        <taxon>Basidiomycota</taxon>
        <taxon>Agaricomycotina</taxon>
        <taxon>Agaricomycetes</taxon>
        <taxon>Agaricomycetidae</taxon>
        <taxon>Boletales</taxon>
        <taxon>Coniophorineae</taxon>
        <taxon>Serpulaceae</taxon>
        <taxon>Serpula</taxon>
    </lineage>
</organism>
<dbReference type="eggNOG" id="KOG4424">
    <property type="taxonomic scope" value="Eukaryota"/>
</dbReference>
<feature type="region of interest" description="Disordered" evidence="9">
    <location>
        <begin position="491"/>
        <end position="524"/>
    </location>
</feature>
<feature type="compositionally biased region" description="Polar residues" evidence="9">
    <location>
        <begin position="1"/>
        <end position="14"/>
    </location>
</feature>
<feature type="compositionally biased region" description="Low complexity" evidence="9">
    <location>
        <begin position="935"/>
        <end position="944"/>
    </location>
</feature>
<dbReference type="GO" id="GO:0008270">
    <property type="term" value="F:zinc ion binding"/>
    <property type="evidence" value="ECO:0007669"/>
    <property type="project" value="UniProtKB-KW"/>
</dbReference>
<feature type="domain" description="PH" evidence="10">
    <location>
        <begin position="348"/>
        <end position="587"/>
    </location>
</feature>
<dbReference type="eggNOG" id="KOG1729">
    <property type="taxonomic scope" value="Eukaryota"/>
</dbReference>
<evidence type="ECO:0000256" key="8">
    <source>
        <dbReference type="PROSITE-ProRule" id="PRU00091"/>
    </source>
</evidence>
<sequence length="1047" mass="114791">MVNTTIAFPSTDSASHIPPAPIPRPPHLPFRRISLPSAPNIALNRHSVVSLASFDSLLEEGSHTSSNLSPALAPTAILRNAQKHKSHLPPVDHARRNRRRTGVHIDEMRLAKRRRVIHEFYDTERTYADGLDLIYSHFLTPIIESLDTAHPLLSRVELTAVFSNFIDIWNFHRSFLTSLTAFISPSLTTLSSPLPSSPANPVEIPPLSPLLLAHFPYLSLYTPFITSFSTTISTLTTLSTVTSPPTAFATFLAKQELHPRCANFHLRDWLLTIVQRCPRYLLLLKDLINCTDPDDPEYRRLEEVHRLVSKITTSLNTSLSTHSQTLQLLAIQRSATNLPFPLVAPGRTFVKRGALLQIESKPASWWSDVRGSVTSLQREFLLFSDYLIWLEGGERESMWDEDGRIGRNKSKGSGSRDPDEQQNGGRGSSSIPNDNILVKKQTGTMMERSRSKSEAELEMLKAHVAAHEKVTGPNLEPVGASLSPPIHFTPSAPHVANGPVTVVPSPRKKKSQTPSQAQSNSNTGDKWVCKGNLSLVDVEIVVGSSSGREWGEERRFEILSPEGSFTVYAESTSARDAWTDAIRDTKASLLISLNAIHPNSTLTSSASTTHLRRSLQALPHSPRTVDESSRGGYFAPHLLRSDPAHGKRTVRHHVEHYVPPVWIPDAKISSCMRCGQAFGWRRRRHHCRLCGRCVCAGCSEKTFFIADPTSPTSSNSGKPARACDECYETVFPPLSEPVTLSEGVSESEASSPFPRLTSPPTPSPAAVSPTLASFPTWLSIPSRSNFAPEPEALMAIEEYSASGRNISSGNSADDAELENDSFLRDETHEREPSDGEIIRSYSNDQAPSVPPVRIRVKPPSRPRSYYDILEDFHGRERSIAQSLSREQSIGQEQSLTSSVVPSPSVSHFTHSMAEVKQDAMSGSAPLPLNGMHELPFAGPASGSSTPGGKGNTPRRNEDTARRHKRFSLPAVALQTTPVTARANATGKGLAKRFSLVLGSGATEGEQEHVPSHGQKEVKQGKVVERGVAATALYELLRGRRKGKVVAG</sequence>
<feature type="region of interest" description="Disordered" evidence="9">
    <location>
        <begin position="822"/>
        <end position="858"/>
    </location>
</feature>
<reference evidence="14" key="1">
    <citation type="journal article" date="2011" name="Science">
        <title>The plant cell wall-decomposing machinery underlies the functional diversity of forest fungi.</title>
        <authorList>
            <person name="Eastwood D.C."/>
            <person name="Floudas D."/>
            <person name="Binder M."/>
            <person name="Majcherczyk A."/>
            <person name="Schneider P."/>
            <person name="Aerts A."/>
            <person name="Asiegbu F.O."/>
            <person name="Baker S.E."/>
            <person name="Barry K."/>
            <person name="Bendiksby M."/>
            <person name="Blumentritt M."/>
            <person name="Coutinho P.M."/>
            <person name="Cullen D."/>
            <person name="de Vries R.P."/>
            <person name="Gathman A."/>
            <person name="Goodell B."/>
            <person name="Henrissat B."/>
            <person name="Ihrmark K."/>
            <person name="Kauserud H."/>
            <person name="Kohler A."/>
            <person name="LaButti K."/>
            <person name="Lapidus A."/>
            <person name="Lavin J.L."/>
            <person name="Lee Y.-H."/>
            <person name="Lindquist E."/>
            <person name="Lilly W."/>
            <person name="Lucas S."/>
            <person name="Morin E."/>
            <person name="Murat C."/>
            <person name="Oguiza J.A."/>
            <person name="Park J."/>
            <person name="Pisabarro A.G."/>
            <person name="Riley R."/>
            <person name="Rosling A."/>
            <person name="Salamov A."/>
            <person name="Schmidt O."/>
            <person name="Schmutz J."/>
            <person name="Skrede I."/>
            <person name="Stenlid J."/>
            <person name="Wiebenga A."/>
            <person name="Xie X."/>
            <person name="Kuees U."/>
            <person name="Hibbett D.S."/>
            <person name="Hoffmeister D."/>
            <person name="Hoegberg N."/>
            <person name="Martin F."/>
            <person name="Grigoriev I.V."/>
            <person name="Watkinson S.C."/>
        </authorList>
    </citation>
    <scope>NUCLEOTIDE SEQUENCE [LARGE SCALE GENOMIC DNA]</scope>
    <source>
        <strain evidence="14">strain S7.3</strain>
    </source>
</reference>
<keyword evidence="7" id="KW-0206">Cytoskeleton</keyword>
<dbReference type="InParanoid" id="F8Q904"/>
<dbReference type="InterPro" id="IPR000306">
    <property type="entry name" value="Znf_FYVE"/>
</dbReference>
<dbReference type="OMA" id="ACYDTVF"/>
<feature type="region of interest" description="Disordered" evidence="9">
    <location>
        <begin position="921"/>
        <end position="962"/>
    </location>
</feature>
<evidence type="ECO:0000256" key="3">
    <source>
        <dbReference type="ARBA" id="ARBA00022658"/>
    </source>
</evidence>
<proteinExistence type="predicted"/>
<keyword evidence="3" id="KW-0344">Guanine-nucleotide releasing factor</keyword>
<dbReference type="InterPro" id="IPR011993">
    <property type="entry name" value="PH-like_dom_sf"/>
</dbReference>
<feature type="region of interest" description="Disordered" evidence="9">
    <location>
        <begin position="737"/>
        <end position="768"/>
    </location>
</feature>
<dbReference type="InterPro" id="IPR035899">
    <property type="entry name" value="DBL_dom_sf"/>
</dbReference>
<evidence type="ECO:0000259" key="10">
    <source>
        <dbReference type="PROSITE" id="PS50003"/>
    </source>
</evidence>
<dbReference type="InterPro" id="IPR051092">
    <property type="entry name" value="FYVE_RhoGEF_PH"/>
</dbReference>
<dbReference type="SMART" id="SM00325">
    <property type="entry name" value="RhoGEF"/>
    <property type="match status" value="1"/>
</dbReference>
<dbReference type="CDD" id="cd00160">
    <property type="entry name" value="RhoGEF"/>
    <property type="match status" value="1"/>
</dbReference>
<feature type="region of interest" description="Disordered" evidence="9">
    <location>
        <begin position="1"/>
        <end position="23"/>
    </location>
</feature>
<evidence type="ECO:0000256" key="1">
    <source>
        <dbReference type="ARBA" id="ARBA00004245"/>
    </source>
</evidence>
<dbReference type="InterPro" id="IPR001849">
    <property type="entry name" value="PH_domain"/>
</dbReference>
<keyword evidence="14" id="KW-1185">Reference proteome</keyword>
<keyword evidence="6" id="KW-0862">Zinc</keyword>
<dbReference type="Pfam" id="PF00621">
    <property type="entry name" value="RhoGEF"/>
    <property type="match status" value="1"/>
</dbReference>
<comment type="subcellular location">
    <subcellularLocation>
        <location evidence="1">Cytoplasm</location>
        <location evidence="1">Cytoskeleton</location>
    </subcellularLocation>
</comment>
<keyword evidence="5 8" id="KW-0863">Zinc-finger</keyword>
<dbReference type="AlphaFoldDB" id="F8Q904"/>
<dbReference type="SMART" id="SM00064">
    <property type="entry name" value="FYVE"/>
    <property type="match status" value="1"/>
</dbReference>
<evidence type="ECO:0000256" key="6">
    <source>
        <dbReference type="ARBA" id="ARBA00022833"/>
    </source>
</evidence>
<evidence type="ECO:0000256" key="2">
    <source>
        <dbReference type="ARBA" id="ARBA00022490"/>
    </source>
</evidence>
<gene>
    <name evidence="13" type="ORF">SERLA73DRAFT_170932</name>
</gene>
<dbReference type="GO" id="GO:0005737">
    <property type="term" value="C:cytoplasm"/>
    <property type="evidence" value="ECO:0007669"/>
    <property type="project" value="TreeGrafter"/>
</dbReference>
<dbReference type="HOGENOM" id="CLU_005251_0_0_1"/>
<evidence type="ECO:0000259" key="11">
    <source>
        <dbReference type="PROSITE" id="PS50010"/>
    </source>
</evidence>
<evidence type="ECO:0000256" key="9">
    <source>
        <dbReference type="SAM" id="MobiDB-lite"/>
    </source>
</evidence>
<dbReference type="InterPro" id="IPR013083">
    <property type="entry name" value="Znf_RING/FYVE/PHD"/>
</dbReference>
<feature type="domain" description="FYVE-type" evidence="12">
    <location>
        <begin position="665"/>
        <end position="731"/>
    </location>
</feature>
<feature type="compositionally biased region" description="Polar residues" evidence="9">
    <location>
        <begin position="512"/>
        <end position="524"/>
    </location>
</feature>
<accession>F8Q904</accession>
<dbReference type="PROSITE" id="PS50178">
    <property type="entry name" value="ZF_FYVE"/>
    <property type="match status" value="1"/>
</dbReference>
<dbReference type="Gene3D" id="1.20.900.10">
    <property type="entry name" value="Dbl homology (DH) domain"/>
    <property type="match status" value="1"/>
</dbReference>
<dbReference type="GO" id="GO:0005085">
    <property type="term" value="F:guanyl-nucleotide exchange factor activity"/>
    <property type="evidence" value="ECO:0007669"/>
    <property type="project" value="UniProtKB-KW"/>
</dbReference>
<name>F8Q904_SERL3</name>
<feature type="compositionally biased region" description="Basic and acidic residues" evidence="9">
    <location>
        <begin position="822"/>
        <end position="837"/>
    </location>
</feature>
<dbReference type="EMBL" id="GL945486">
    <property type="protein sequence ID" value="EGN95059.1"/>
    <property type="molecule type" value="Genomic_DNA"/>
</dbReference>
<dbReference type="Pfam" id="PF01363">
    <property type="entry name" value="FYVE"/>
    <property type="match status" value="1"/>
</dbReference>
<dbReference type="PROSITE" id="PS50003">
    <property type="entry name" value="PH_DOMAIN"/>
    <property type="match status" value="1"/>
</dbReference>
<dbReference type="SUPFAM" id="SSF50729">
    <property type="entry name" value="PH domain-like"/>
    <property type="match status" value="1"/>
</dbReference>
<evidence type="ECO:0000256" key="4">
    <source>
        <dbReference type="ARBA" id="ARBA00022723"/>
    </source>
</evidence>
<dbReference type="PANTHER" id="PTHR12673:SF270">
    <property type="entry name" value="FYVE-TYPE DOMAIN-CONTAINING PROTEIN"/>
    <property type="match status" value="1"/>
</dbReference>
<dbReference type="OrthoDB" id="660555at2759"/>
<feature type="region of interest" description="Disordered" evidence="9">
    <location>
        <begin position="400"/>
        <end position="455"/>
    </location>
</feature>
<dbReference type="Proteomes" id="UP000008063">
    <property type="component" value="Unassembled WGS sequence"/>
</dbReference>
<dbReference type="InterPro" id="IPR000219">
    <property type="entry name" value="DH_dom"/>
</dbReference>
<evidence type="ECO:0000256" key="7">
    <source>
        <dbReference type="ARBA" id="ARBA00023212"/>
    </source>
</evidence>
<dbReference type="Gene3D" id="3.30.40.10">
    <property type="entry name" value="Zinc/RING finger domain, C3HC4 (zinc finger)"/>
    <property type="match status" value="1"/>
</dbReference>
<evidence type="ECO:0000313" key="13">
    <source>
        <dbReference type="EMBL" id="EGN95059.1"/>
    </source>
</evidence>
<keyword evidence="4" id="KW-0479">Metal-binding</keyword>
<dbReference type="PANTHER" id="PTHR12673">
    <property type="entry name" value="FACIOGENITAL DYSPLASIA PROTEIN"/>
    <property type="match status" value="1"/>
</dbReference>
<dbReference type="SUPFAM" id="SSF48065">
    <property type="entry name" value="DBL homology domain (DH-domain)"/>
    <property type="match status" value="1"/>
</dbReference>